<dbReference type="Proteomes" id="UP000539372">
    <property type="component" value="Unassembled WGS sequence"/>
</dbReference>
<organism evidence="3 4">
    <name type="scientific">Pacificispira spongiicola</name>
    <dbReference type="NCBI Taxonomy" id="2729598"/>
    <lineage>
        <taxon>Bacteria</taxon>
        <taxon>Pseudomonadati</taxon>
        <taxon>Pseudomonadota</taxon>
        <taxon>Alphaproteobacteria</taxon>
        <taxon>Rhodospirillales</taxon>
        <taxon>Rhodospirillaceae</taxon>
        <taxon>Pacificispira</taxon>
    </lineage>
</organism>
<keyword evidence="3" id="KW-0378">Hydrolase</keyword>
<proteinExistence type="predicted"/>
<dbReference type="PANTHER" id="PTHR21240">
    <property type="entry name" value="2-AMINO-3-CARBOXYLMUCONATE-6-SEMIALDEHYDE DECARBOXYLASE"/>
    <property type="match status" value="1"/>
</dbReference>
<name>A0A7Y0DYZ0_9PROT</name>
<accession>A0A7Y0DYZ0</accession>
<dbReference type="InterPro" id="IPR032466">
    <property type="entry name" value="Metal_Hydrolase"/>
</dbReference>
<dbReference type="EMBL" id="JABBNT010000001">
    <property type="protein sequence ID" value="NMM43411.1"/>
    <property type="molecule type" value="Genomic_DNA"/>
</dbReference>
<keyword evidence="4" id="KW-1185">Reference proteome</keyword>
<dbReference type="Gene3D" id="3.20.20.140">
    <property type="entry name" value="Metal-dependent hydrolases"/>
    <property type="match status" value="1"/>
</dbReference>
<gene>
    <name evidence="3" type="ORF">HH303_02895</name>
</gene>
<dbReference type="PANTHER" id="PTHR21240:SF30">
    <property type="entry name" value="AMIDOHYDROLASE-RELATED DOMAIN-CONTAINING PROTEIN-RELATED"/>
    <property type="match status" value="1"/>
</dbReference>
<keyword evidence="1" id="KW-0456">Lyase</keyword>
<sequence length="324" mass="35542">MTPKITFEEHFMAPGFEQYSAAFLKLIPADQAEILMRRLNDFEGERLDLMDKGNIVRTILSLTGPGVQGEAPDNAVEAARKANDFLAGKIASRPDRFSGLAALPMHDPDAAAAELRRSVKELGFLGCLVNGHTHGTYYEGAEYDSFWAELSSLDVPFYLHPTNAYANPYVLEGHPVLYGATWGWGVETGSHALRLLFGGVFDRFPKVRVALGHMGEALPFLRWRYDSRFGAYPMGVTLDRAPSAYFGRNIVITTSGVCSHPSLLGAIGEMGDEAVMFSVDYPYEDSGAAVEFIESAPLDEKTRRNVCHDNAARLFGLPLLSGKV</sequence>
<comment type="caution">
    <text evidence="3">The sequence shown here is derived from an EMBL/GenBank/DDBJ whole genome shotgun (WGS) entry which is preliminary data.</text>
</comment>
<evidence type="ECO:0000313" key="3">
    <source>
        <dbReference type="EMBL" id="NMM43411.1"/>
    </source>
</evidence>
<reference evidence="3 4" key="1">
    <citation type="submission" date="2020-04" db="EMBL/GenBank/DDBJ databases">
        <title>Rhodospirillaceae bacterium KN72 isolated from deep sea.</title>
        <authorList>
            <person name="Zhang D.-C."/>
        </authorList>
    </citation>
    <scope>NUCLEOTIDE SEQUENCE [LARGE SCALE GENOMIC DNA]</scope>
    <source>
        <strain evidence="3 4">KN72</strain>
    </source>
</reference>
<protein>
    <submittedName>
        <fullName evidence="3">Amidohydrolase</fullName>
    </submittedName>
</protein>
<dbReference type="GO" id="GO:0016787">
    <property type="term" value="F:hydrolase activity"/>
    <property type="evidence" value="ECO:0007669"/>
    <property type="project" value="UniProtKB-KW"/>
</dbReference>
<dbReference type="InterPro" id="IPR006680">
    <property type="entry name" value="Amidohydro-rel"/>
</dbReference>
<evidence type="ECO:0000259" key="2">
    <source>
        <dbReference type="Pfam" id="PF04909"/>
    </source>
</evidence>
<dbReference type="AlphaFoldDB" id="A0A7Y0DYZ0"/>
<dbReference type="InterPro" id="IPR032465">
    <property type="entry name" value="ACMSD"/>
</dbReference>
<dbReference type="RefSeq" id="WP_169623690.1">
    <property type="nucleotide sequence ID" value="NZ_JABBNT010000001.1"/>
</dbReference>
<dbReference type="Pfam" id="PF04909">
    <property type="entry name" value="Amidohydro_2"/>
    <property type="match status" value="1"/>
</dbReference>
<dbReference type="GO" id="GO:0016831">
    <property type="term" value="F:carboxy-lyase activity"/>
    <property type="evidence" value="ECO:0007669"/>
    <property type="project" value="InterPro"/>
</dbReference>
<evidence type="ECO:0000313" key="4">
    <source>
        <dbReference type="Proteomes" id="UP000539372"/>
    </source>
</evidence>
<dbReference type="GO" id="GO:0019748">
    <property type="term" value="P:secondary metabolic process"/>
    <property type="evidence" value="ECO:0007669"/>
    <property type="project" value="TreeGrafter"/>
</dbReference>
<feature type="domain" description="Amidohydrolase-related" evidence="2">
    <location>
        <begin position="35"/>
        <end position="317"/>
    </location>
</feature>
<dbReference type="SUPFAM" id="SSF51556">
    <property type="entry name" value="Metallo-dependent hydrolases"/>
    <property type="match status" value="1"/>
</dbReference>
<dbReference type="GO" id="GO:0005829">
    <property type="term" value="C:cytosol"/>
    <property type="evidence" value="ECO:0007669"/>
    <property type="project" value="TreeGrafter"/>
</dbReference>
<evidence type="ECO:0000256" key="1">
    <source>
        <dbReference type="ARBA" id="ARBA00023239"/>
    </source>
</evidence>